<dbReference type="GeneID" id="5301488"/>
<dbReference type="Pfam" id="PF13527">
    <property type="entry name" value="Acetyltransf_9"/>
    <property type="match status" value="1"/>
</dbReference>
<protein>
    <submittedName>
        <fullName evidence="2">Acetyltransferase domain protein</fullName>
    </submittedName>
</protein>
<dbReference type="GO" id="GO:0030649">
    <property type="term" value="P:aminoglycoside antibiotic catabolic process"/>
    <property type="evidence" value="ECO:0007669"/>
    <property type="project" value="TreeGrafter"/>
</dbReference>
<name>A0A069SFK7_PHOVU</name>
<dbReference type="Gene3D" id="3.40.630.30">
    <property type="match status" value="1"/>
</dbReference>
<proteinExistence type="predicted"/>
<evidence type="ECO:0000259" key="1">
    <source>
        <dbReference type="PROSITE" id="PS51186"/>
    </source>
</evidence>
<dbReference type="InterPro" id="IPR016181">
    <property type="entry name" value="Acyl_CoA_acyltransferase"/>
</dbReference>
<dbReference type="InterPro" id="IPR000182">
    <property type="entry name" value="GNAT_dom"/>
</dbReference>
<dbReference type="InterPro" id="IPR051554">
    <property type="entry name" value="Acetyltransferase_Eis"/>
</dbReference>
<dbReference type="EMBL" id="JNHM01000032">
    <property type="protein sequence ID" value="KDS53042.1"/>
    <property type="molecule type" value="Genomic_DNA"/>
</dbReference>
<dbReference type="GO" id="GO:0034069">
    <property type="term" value="F:aminoglycoside N-acetyltransferase activity"/>
    <property type="evidence" value="ECO:0007669"/>
    <property type="project" value="TreeGrafter"/>
</dbReference>
<gene>
    <name evidence="2" type="ORF">M099_2815</name>
</gene>
<dbReference type="AlphaFoldDB" id="A0A069SFK7"/>
<dbReference type="PROSITE" id="PS51186">
    <property type="entry name" value="GNAT"/>
    <property type="match status" value="1"/>
</dbReference>
<dbReference type="PANTHER" id="PTHR37817:SF1">
    <property type="entry name" value="N-ACETYLTRANSFERASE EIS"/>
    <property type="match status" value="1"/>
</dbReference>
<keyword evidence="2" id="KW-0808">Transferase</keyword>
<comment type="caution">
    <text evidence="2">The sequence shown here is derived from an EMBL/GenBank/DDBJ whole genome shotgun (WGS) entry which is preliminary data.</text>
</comment>
<dbReference type="SUPFAM" id="SSF55729">
    <property type="entry name" value="Acyl-CoA N-acyltransferases (Nat)"/>
    <property type="match status" value="1"/>
</dbReference>
<sequence>MTTKDEVKTLWKLCFNDSDEFTDLYFKMRYKDEVNRVIREDGKIISALQMIPYPMTFCDEVISTSYISGACTHPDYRKHGAMKRLLKETHRCMYEDGVLLASLIPAEEWLFGYYARSGYAPVFGYAVEQVRVDRLCPAPGCRIEVCEFPGVEHYHYFDSRMHGRRSCIQHPKEDFLVIMADLRLGNGKLLVAWEADKIVGMAFTVMGDDTLYIKELLADTDAVQDTLLYEAAHIYKVQRMDYFIPSSADTLFLGMARVIRAEELLKVFAHKYPASELYIHIEGDEAIQENNGYYTVRDGFCFRERVPEKKYHTYTLDGFTRLLLEAEHPYMSLMLN</sequence>
<dbReference type="RefSeq" id="WP_005850864.1">
    <property type="nucleotide sequence ID" value="NZ_JNHM01000032.1"/>
</dbReference>
<organism evidence="2 3">
    <name type="scientific">Phocaeicola vulgatus str. 3975 RP4</name>
    <dbReference type="NCBI Taxonomy" id="1339352"/>
    <lineage>
        <taxon>Bacteria</taxon>
        <taxon>Pseudomonadati</taxon>
        <taxon>Bacteroidota</taxon>
        <taxon>Bacteroidia</taxon>
        <taxon>Bacteroidales</taxon>
        <taxon>Bacteroidaceae</taxon>
        <taxon>Phocaeicola</taxon>
    </lineage>
</organism>
<evidence type="ECO:0000313" key="2">
    <source>
        <dbReference type="EMBL" id="KDS53042.1"/>
    </source>
</evidence>
<feature type="domain" description="N-acetyltransferase" evidence="1">
    <location>
        <begin position="1"/>
        <end position="144"/>
    </location>
</feature>
<accession>A0A069SFK7</accession>
<reference evidence="2 3" key="1">
    <citation type="submission" date="2014-04" db="EMBL/GenBank/DDBJ databases">
        <authorList>
            <person name="Sears C."/>
            <person name="Carroll K."/>
            <person name="Sack B.R."/>
            <person name="Qadri F."/>
            <person name="Myers L.L."/>
            <person name="Chung G.-T."/>
            <person name="Escheverria P."/>
            <person name="Fraser C.M."/>
            <person name="Sadzewicz L."/>
            <person name="Shefchek K.A."/>
            <person name="Tallon L."/>
            <person name="Das S.P."/>
            <person name="Daugherty S."/>
            <person name="Mongodin E.F."/>
        </authorList>
    </citation>
    <scope>NUCLEOTIDE SEQUENCE [LARGE SCALE GENOMIC DNA]</scope>
    <source>
        <strain evidence="2 3">3975 RP4</strain>
    </source>
</reference>
<evidence type="ECO:0000313" key="3">
    <source>
        <dbReference type="Proteomes" id="UP000027661"/>
    </source>
</evidence>
<dbReference type="CDD" id="cd04301">
    <property type="entry name" value="NAT_SF"/>
    <property type="match status" value="1"/>
</dbReference>
<dbReference type="PATRIC" id="fig|1339352.3.peg.2706"/>
<dbReference type="PANTHER" id="PTHR37817">
    <property type="entry name" value="N-ACETYLTRANSFERASE EIS"/>
    <property type="match status" value="1"/>
</dbReference>
<dbReference type="Proteomes" id="UP000027661">
    <property type="component" value="Unassembled WGS sequence"/>
</dbReference>